<dbReference type="AlphaFoldDB" id="A0AAF0AXC1"/>
<evidence type="ECO:0000256" key="1">
    <source>
        <dbReference type="SAM" id="Coils"/>
    </source>
</evidence>
<proteinExistence type="predicted"/>
<keyword evidence="4" id="KW-1185">Reference proteome</keyword>
<dbReference type="RefSeq" id="XP_056038885.1">
    <property type="nucleotide sequence ID" value="XM_056183208.1"/>
</dbReference>
<feature type="region of interest" description="Disordered" evidence="2">
    <location>
        <begin position="1"/>
        <end position="24"/>
    </location>
</feature>
<gene>
    <name evidence="3" type="ORF">SOMG_04423</name>
</gene>
<evidence type="ECO:0000313" key="3">
    <source>
        <dbReference type="EMBL" id="WBW74642.1"/>
    </source>
</evidence>
<feature type="compositionally biased region" description="Basic and acidic residues" evidence="2">
    <location>
        <begin position="1"/>
        <end position="13"/>
    </location>
</feature>
<feature type="coiled-coil region" evidence="1">
    <location>
        <begin position="49"/>
        <end position="83"/>
    </location>
</feature>
<dbReference type="Proteomes" id="UP001212411">
    <property type="component" value="Chromosome 3"/>
</dbReference>
<evidence type="ECO:0000256" key="2">
    <source>
        <dbReference type="SAM" id="MobiDB-lite"/>
    </source>
</evidence>
<accession>A0AAF0AXC1</accession>
<organism evidence="3 4">
    <name type="scientific">Schizosaccharomyces osmophilus</name>
    <dbReference type="NCBI Taxonomy" id="2545709"/>
    <lineage>
        <taxon>Eukaryota</taxon>
        <taxon>Fungi</taxon>
        <taxon>Dikarya</taxon>
        <taxon>Ascomycota</taxon>
        <taxon>Taphrinomycotina</taxon>
        <taxon>Schizosaccharomycetes</taxon>
        <taxon>Schizosaccharomycetales</taxon>
        <taxon>Schizosaccharomycetaceae</taxon>
        <taxon>Schizosaccharomyces</taxon>
    </lineage>
</organism>
<reference evidence="3 4" key="1">
    <citation type="journal article" date="2023" name="G3 (Bethesda)">
        <title>A high-quality reference genome for the fission yeast Schizosaccharomyces osmophilus.</title>
        <authorList>
            <person name="Jia G.S."/>
            <person name="Zhang W.C."/>
            <person name="Liang Y."/>
            <person name="Liu X.H."/>
            <person name="Rhind N."/>
            <person name="Pidoux A."/>
            <person name="Brysch-Herzberg M."/>
            <person name="Du L.L."/>
        </authorList>
    </citation>
    <scope>NUCLEOTIDE SEQUENCE [LARGE SCALE GENOMIC DNA]</scope>
    <source>
        <strain evidence="3 4">CBS 15793</strain>
    </source>
</reference>
<dbReference type="KEGG" id="som:SOMG_04423"/>
<dbReference type="EMBL" id="CP115613">
    <property type="protein sequence ID" value="WBW74642.1"/>
    <property type="molecule type" value="Genomic_DNA"/>
</dbReference>
<keyword evidence="1" id="KW-0175">Coiled coil</keyword>
<name>A0AAF0AXC1_9SCHI</name>
<evidence type="ECO:0000313" key="4">
    <source>
        <dbReference type="Proteomes" id="UP001212411"/>
    </source>
</evidence>
<protein>
    <submittedName>
        <fullName evidence="3">Schizosaccharomyces specific protein</fullName>
    </submittedName>
</protein>
<sequence length="127" mass="14613">MDPSKTEEKHELQESNLKSKQIRMNEWKHPSEKVDGRWLQLDARVNRTVEDLEISNHNLQIINEGLERKLEEITAQSSVQEKQAPSSLLQTKANEEKVLLHSVNNVLDNFISIVDGMVQQAQDVLDD</sequence>
<dbReference type="GeneID" id="80877897"/>